<proteinExistence type="predicted"/>
<comment type="caution">
    <text evidence="2">The sequence shown here is derived from an EMBL/GenBank/DDBJ whole genome shotgun (WGS) entry which is preliminary data.</text>
</comment>
<gene>
    <name evidence="2" type="ORF">M0R45_010633</name>
</gene>
<dbReference type="Proteomes" id="UP001457282">
    <property type="component" value="Unassembled WGS sequence"/>
</dbReference>
<dbReference type="EMBL" id="JBEDUW010000002">
    <property type="protein sequence ID" value="KAK9945102.1"/>
    <property type="molecule type" value="Genomic_DNA"/>
</dbReference>
<reference evidence="2 3" key="1">
    <citation type="journal article" date="2023" name="G3 (Bethesda)">
        <title>A chromosome-length genome assembly and annotation of blackberry (Rubus argutus, cv. 'Hillquist').</title>
        <authorList>
            <person name="Bruna T."/>
            <person name="Aryal R."/>
            <person name="Dudchenko O."/>
            <person name="Sargent D.J."/>
            <person name="Mead D."/>
            <person name="Buti M."/>
            <person name="Cavallini A."/>
            <person name="Hytonen T."/>
            <person name="Andres J."/>
            <person name="Pham M."/>
            <person name="Weisz D."/>
            <person name="Mascagni F."/>
            <person name="Usai G."/>
            <person name="Natali L."/>
            <person name="Bassil N."/>
            <person name="Fernandez G.E."/>
            <person name="Lomsadze A."/>
            <person name="Armour M."/>
            <person name="Olukolu B."/>
            <person name="Poorten T."/>
            <person name="Britton C."/>
            <person name="Davik J."/>
            <person name="Ashrafi H."/>
            <person name="Aiden E.L."/>
            <person name="Borodovsky M."/>
            <person name="Worthington M."/>
        </authorList>
    </citation>
    <scope>NUCLEOTIDE SEQUENCE [LARGE SCALE GENOMIC DNA]</scope>
    <source>
        <strain evidence="2">PI 553951</strain>
    </source>
</reference>
<evidence type="ECO:0000313" key="3">
    <source>
        <dbReference type="Proteomes" id="UP001457282"/>
    </source>
</evidence>
<accession>A0AAW1Y8E4</accession>
<sequence>MYFSIMMLVIRHTKLGVTGGLELGHMVHSPSQVFLILHSRVFLSLPNFIRQPSDNYYENFSDRSLEEVDEEQDAEQDEEQEQDLDWRRNYHNLSRTTYMDDLDLEAGEYNLHFDDVYSRRPETPKI</sequence>
<feature type="compositionally biased region" description="Acidic residues" evidence="1">
    <location>
        <begin position="67"/>
        <end position="83"/>
    </location>
</feature>
<evidence type="ECO:0000313" key="2">
    <source>
        <dbReference type="EMBL" id="KAK9945102.1"/>
    </source>
</evidence>
<protein>
    <submittedName>
        <fullName evidence="2">Uncharacterized protein</fullName>
    </submittedName>
</protein>
<name>A0AAW1Y8E4_RUBAR</name>
<dbReference type="AlphaFoldDB" id="A0AAW1Y8E4"/>
<feature type="region of interest" description="Disordered" evidence="1">
    <location>
        <begin position="63"/>
        <end position="86"/>
    </location>
</feature>
<organism evidence="2 3">
    <name type="scientific">Rubus argutus</name>
    <name type="common">Southern blackberry</name>
    <dbReference type="NCBI Taxonomy" id="59490"/>
    <lineage>
        <taxon>Eukaryota</taxon>
        <taxon>Viridiplantae</taxon>
        <taxon>Streptophyta</taxon>
        <taxon>Embryophyta</taxon>
        <taxon>Tracheophyta</taxon>
        <taxon>Spermatophyta</taxon>
        <taxon>Magnoliopsida</taxon>
        <taxon>eudicotyledons</taxon>
        <taxon>Gunneridae</taxon>
        <taxon>Pentapetalae</taxon>
        <taxon>rosids</taxon>
        <taxon>fabids</taxon>
        <taxon>Rosales</taxon>
        <taxon>Rosaceae</taxon>
        <taxon>Rosoideae</taxon>
        <taxon>Rosoideae incertae sedis</taxon>
        <taxon>Rubus</taxon>
    </lineage>
</organism>
<keyword evidence="3" id="KW-1185">Reference proteome</keyword>
<evidence type="ECO:0000256" key="1">
    <source>
        <dbReference type="SAM" id="MobiDB-lite"/>
    </source>
</evidence>